<dbReference type="NCBIfam" id="TIGR01409">
    <property type="entry name" value="TAT_signal_seq"/>
    <property type="match status" value="1"/>
</dbReference>
<dbReference type="Gene3D" id="1.20.5.510">
    <property type="entry name" value="Single helix bin"/>
    <property type="match status" value="1"/>
</dbReference>
<keyword evidence="1" id="KW-0812">Transmembrane</keyword>
<dbReference type="InterPro" id="IPR019546">
    <property type="entry name" value="TAT_signal_bac_arc"/>
</dbReference>
<proteinExistence type="predicted"/>
<organism evidence="3 4">
    <name type="scientific">Halocynthiibacter styelae</name>
    <dbReference type="NCBI Taxonomy" id="2761955"/>
    <lineage>
        <taxon>Bacteria</taxon>
        <taxon>Pseudomonadati</taxon>
        <taxon>Pseudomonadota</taxon>
        <taxon>Alphaproteobacteria</taxon>
        <taxon>Rhodobacterales</taxon>
        <taxon>Paracoccaceae</taxon>
        <taxon>Halocynthiibacter</taxon>
    </lineage>
</organism>
<feature type="domain" description="Ubiquitinol-cytochrome C reductase Fe-S subunit TAT signal" evidence="2">
    <location>
        <begin position="3"/>
        <end position="27"/>
    </location>
</feature>
<comment type="caution">
    <text evidence="3">The sequence shown here is derived from an EMBL/GenBank/DDBJ whole genome shotgun (WGS) entry which is preliminary data.</text>
</comment>
<keyword evidence="1" id="KW-1133">Transmembrane helix</keyword>
<sequence>MVQRRNFLYYATGAVAAGVTGTAIWGLGCAMDPTAATQHDSNLYVDISTHPAAHAKALPHITSISRGTNETAQL</sequence>
<reference evidence="3" key="1">
    <citation type="submission" date="2020-10" db="EMBL/GenBank/DDBJ databases">
        <title>Paenihalocynthiibacter styelae gen. nov., sp. nov., isolated from stalked sea squirt Styela clava.</title>
        <authorList>
            <person name="Kim Y.-O."/>
            <person name="Yoon J.-H."/>
        </authorList>
    </citation>
    <scope>NUCLEOTIDE SEQUENCE</scope>
    <source>
        <strain evidence="3">MYP1-1</strain>
    </source>
</reference>
<dbReference type="Pfam" id="PF10399">
    <property type="entry name" value="UCR_Fe-S_N"/>
    <property type="match status" value="1"/>
</dbReference>
<evidence type="ECO:0000313" key="4">
    <source>
        <dbReference type="Proteomes" id="UP000640583"/>
    </source>
</evidence>
<dbReference type="GO" id="GO:0008121">
    <property type="term" value="F:quinol-cytochrome-c reductase activity"/>
    <property type="evidence" value="ECO:0007669"/>
    <property type="project" value="InterPro"/>
</dbReference>
<evidence type="ECO:0000256" key="1">
    <source>
        <dbReference type="SAM" id="Phobius"/>
    </source>
</evidence>
<keyword evidence="4" id="KW-1185">Reference proteome</keyword>
<dbReference type="InterPro" id="IPR019470">
    <property type="entry name" value="Ubiq_cytC_Rdtase_Fe-S_su_TAT"/>
</dbReference>
<dbReference type="PROSITE" id="PS51257">
    <property type="entry name" value="PROKAR_LIPOPROTEIN"/>
    <property type="match status" value="1"/>
</dbReference>
<gene>
    <name evidence="3" type="ORF">H1D41_05025</name>
</gene>
<dbReference type="EMBL" id="JADCKQ010000003">
    <property type="protein sequence ID" value="MBI1492993.1"/>
    <property type="molecule type" value="Genomic_DNA"/>
</dbReference>
<dbReference type="AlphaFoldDB" id="A0A8J7IUZ2"/>
<accession>A0A8J7IUZ2</accession>
<dbReference type="Proteomes" id="UP000640583">
    <property type="component" value="Unassembled WGS sequence"/>
</dbReference>
<name>A0A8J7IUZ2_9RHOB</name>
<protein>
    <submittedName>
        <fullName evidence="3">Twin-arginine translocation signal domain-containing protein</fullName>
    </submittedName>
</protein>
<keyword evidence="1" id="KW-0472">Membrane</keyword>
<evidence type="ECO:0000313" key="3">
    <source>
        <dbReference type="EMBL" id="MBI1492993.1"/>
    </source>
</evidence>
<feature type="transmembrane region" description="Helical" evidence="1">
    <location>
        <begin position="7"/>
        <end position="28"/>
    </location>
</feature>
<evidence type="ECO:0000259" key="2">
    <source>
        <dbReference type="Pfam" id="PF10399"/>
    </source>
</evidence>